<evidence type="ECO:0000313" key="10">
    <source>
        <dbReference type="Proteomes" id="UP000183317"/>
    </source>
</evidence>
<proteinExistence type="predicted"/>
<dbReference type="GO" id="GO:0008766">
    <property type="term" value="F:UDP-N-acetylmuramoylalanyl-D-glutamyl-2,6-diaminopimelate-D-alanyl-D-alanine ligase activity"/>
    <property type="evidence" value="ECO:0007669"/>
    <property type="project" value="RHEA"/>
</dbReference>
<dbReference type="PANTHER" id="PTHR43024">
    <property type="entry name" value="UDP-N-ACETYLMURAMOYL-TRIPEPTIDE--D-ALANYL-D-ALANINE LIGASE"/>
    <property type="match status" value="1"/>
</dbReference>
<feature type="domain" description="Mur ligase central" evidence="8">
    <location>
        <begin position="49"/>
        <end position="235"/>
    </location>
</feature>
<keyword evidence="6" id="KW-0573">Peptidoglycan synthesis</keyword>
<dbReference type="SUPFAM" id="SSF53623">
    <property type="entry name" value="MurD-like peptide ligases, catalytic domain"/>
    <property type="match status" value="1"/>
</dbReference>
<dbReference type="EC" id="6.3.2.10" evidence="6"/>
<evidence type="ECO:0000256" key="6">
    <source>
        <dbReference type="RuleBase" id="RU004136"/>
    </source>
</evidence>
<reference evidence="9 10" key="1">
    <citation type="journal article" date="2016" name="Nat. Commun.">
        <title>Thousands of microbial genomes shed light on interconnected biogeochemical processes in an aquifer system.</title>
        <authorList>
            <person name="Anantharaman K."/>
            <person name="Brown C.T."/>
            <person name="Hug L.A."/>
            <person name="Sharon I."/>
            <person name="Castelle C.J."/>
            <person name="Probst A.J."/>
            <person name="Thomas B.C."/>
            <person name="Singh A."/>
            <person name="Wilkins M.J."/>
            <person name="Karaoz U."/>
            <person name="Brodie E.L."/>
            <person name="Williams K.H."/>
            <person name="Hubbard S.S."/>
            <person name="Banfield J.F."/>
        </authorList>
    </citation>
    <scope>NUCLEOTIDE SEQUENCE [LARGE SCALE GENOMIC DNA]</scope>
</reference>
<gene>
    <name evidence="9" type="ORF">A3J13_02690</name>
</gene>
<dbReference type="InterPro" id="IPR004101">
    <property type="entry name" value="Mur_ligase_C"/>
</dbReference>
<keyword evidence="2 6" id="KW-0132">Cell division</keyword>
<dbReference type="GO" id="GO:0047480">
    <property type="term" value="F:UDP-N-acetylmuramoyl-tripeptide-D-alanyl-D-alanine ligase activity"/>
    <property type="evidence" value="ECO:0007669"/>
    <property type="project" value="UniProtKB-EC"/>
</dbReference>
<evidence type="ECO:0000259" key="8">
    <source>
        <dbReference type="Pfam" id="PF08245"/>
    </source>
</evidence>
<dbReference type="Pfam" id="PF02875">
    <property type="entry name" value="Mur_ligase_C"/>
    <property type="match status" value="1"/>
</dbReference>
<dbReference type="AlphaFoldDB" id="A0A1F5MGL6"/>
<evidence type="ECO:0000256" key="4">
    <source>
        <dbReference type="ARBA" id="ARBA00022840"/>
    </source>
</evidence>
<dbReference type="InterPro" id="IPR005863">
    <property type="entry name" value="UDP-N-AcMur_synth"/>
</dbReference>
<keyword evidence="3" id="KW-0547">Nucleotide-binding</keyword>
<dbReference type="Pfam" id="PF08245">
    <property type="entry name" value="Mur_ligase_M"/>
    <property type="match status" value="1"/>
</dbReference>
<dbReference type="EMBL" id="MFDU01000011">
    <property type="protein sequence ID" value="OGE64506.1"/>
    <property type="molecule type" value="Genomic_DNA"/>
</dbReference>
<dbReference type="GO" id="GO:0008360">
    <property type="term" value="P:regulation of cell shape"/>
    <property type="evidence" value="ECO:0007669"/>
    <property type="project" value="UniProtKB-KW"/>
</dbReference>
<evidence type="ECO:0000256" key="5">
    <source>
        <dbReference type="ARBA" id="ARBA00023306"/>
    </source>
</evidence>
<evidence type="ECO:0000256" key="2">
    <source>
        <dbReference type="ARBA" id="ARBA00022618"/>
    </source>
</evidence>
<dbReference type="SUPFAM" id="SSF53244">
    <property type="entry name" value="MurD-like peptide ligases, peptide-binding domain"/>
    <property type="match status" value="1"/>
</dbReference>
<dbReference type="GO" id="GO:0005737">
    <property type="term" value="C:cytoplasm"/>
    <property type="evidence" value="ECO:0007669"/>
    <property type="project" value="UniProtKB-SubCell"/>
</dbReference>
<name>A0A1F5MGL6_9BACT</name>
<dbReference type="InterPro" id="IPR036615">
    <property type="entry name" value="Mur_ligase_C_dom_sf"/>
</dbReference>
<dbReference type="InterPro" id="IPR013221">
    <property type="entry name" value="Mur_ligase_cen"/>
</dbReference>
<evidence type="ECO:0000259" key="7">
    <source>
        <dbReference type="Pfam" id="PF02875"/>
    </source>
</evidence>
<comment type="function">
    <text evidence="6">Involved in cell wall formation. Catalyzes the final step in the synthesis of UDP-N-acetylmuramoyl-pentapeptide, the precursor of murein.</text>
</comment>
<keyword evidence="6" id="KW-0133">Cell shape</keyword>
<feature type="domain" description="Mur ligase C-terminal" evidence="7">
    <location>
        <begin position="258"/>
        <end position="384"/>
    </location>
</feature>
<dbReference type="GO" id="GO:0005524">
    <property type="term" value="F:ATP binding"/>
    <property type="evidence" value="ECO:0007669"/>
    <property type="project" value="UniProtKB-KW"/>
</dbReference>
<dbReference type="GO" id="GO:0009252">
    <property type="term" value="P:peptidoglycan biosynthetic process"/>
    <property type="evidence" value="ECO:0007669"/>
    <property type="project" value="UniProtKB-UniPathway"/>
</dbReference>
<comment type="catalytic activity">
    <reaction evidence="6">
        <text>D-alanyl-D-alanine + UDP-N-acetyl-alpha-D-muramoyl-L-alanyl-gamma-D-glutamyl-meso-2,6-diaminopimelate + ATP = UDP-N-acetyl-alpha-D-muramoyl-L-alanyl-gamma-D-glutamyl-meso-2,6-diaminopimeloyl-D-alanyl-D-alanine + ADP + phosphate + H(+)</text>
        <dbReference type="Rhea" id="RHEA:28374"/>
        <dbReference type="ChEBI" id="CHEBI:15378"/>
        <dbReference type="ChEBI" id="CHEBI:30616"/>
        <dbReference type="ChEBI" id="CHEBI:43474"/>
        <dbReference type="ChEBI" id="CHEBI:57822"/>
        <dbReference type="ChEBI" id="CHEBI:61386"/>
        <dbReference type="ChEBI" id="CHEBI:83905"/>
        <dbReference type="ChEBI" id="CHEBI:456216"/>
        <dbReference type="EC" id="6.3.2.10"/>
    </reaction>
</comment>
<dbReference type="GO" id="GO:0051301">
    <property type="term" value="P:cell division"/>
    <property type="evidence" value="ECO:0007669"/>
    <property type="project" value="UniProtKB-KW"/>
</dbReference>
<protein>
    <recommendedName>
        <fullName evidence="6">UDP-N-acetylmuramoyl-tripeptide--D-alanyl-D-alanine ligase</fullName>
        <ecNumber evidence="6">6.3.2.10</ecNumber>
    </recommendedName>
</protein>
<sequence length="398" mass="44801">MNIAYHPIWEQVTPYKTKIPSFKKPIHLLRIYLAKQYAKIYPKEIFVGVSGSVGKTTCVQICLKVLSQKFKTITTKSNLDPVLNIPETLLRITPKVKKVVLEMGIEYPGEMDFYLSLVKPKTVIITKIAYAHNEYLGDLDQIAEEKGKLIESLEEDGVAILNYDDANSKKLEKKCKGSVVYFGTDAENCTVWAGNVKIENFKTSFELNLGVERVKIDFPFLGLHQIYPALAAAALGVVNKIPLTKIKFALESVEQQEHRMQVLNGPNGSIILDDTYNSSPSALEAAIDTLMQVNARRRVLVLGEMRELGQFSENLHRQIAQKIYKEKIDLILLGQGDIQFIADELKSLGFWDERIESNLPNSQIVAKLLKNLSKGDVVLIKGSRAVRLDEVVKRIVKK</sequence>
<dbReference type="PANTHER" id="PTHR43024:SF1">
    <property type="entry name" value="UDP-N-ACETYLMURAMOYL-TRIPEPTIDE--D-ALANYL-D-ALANINE LIGASE"/>
    <property type="match status" value="1"/>
</dbReference>
<dbReference type="GO" id="GO:0071555">
    <property type="term" value="P:cell wall organization"/>
    <property type="evidence" value="ECO:0007669"/>
    <property type="project" value="UniProtKB-KW"/>
</dbReference>
<accession>A0A1F5MGL6</accession>
<dbReference type="UniPathway" id="UPA00219"/>
<organism evidence="9 10">
    <name type="scientific">Candidatus Daviesbacteria bacterium RIFCSPLOWO2_02_FULL_36_8</name>
    <dbReference type="NCBI Taxonomy" id="1797793"/>
    <lineage>
        <taxon>Bacteria</taxon>
        <taxon>Candidatus Daviesiibacteriota</taxon>
    </lineage>
</organism>
<dbReference type="InterPro" id="IPR036565">
    <property type="entry name" value="Mur-like_cat_sf"/>
</dbReference>
<dbReference type="Gene3D" id="3.90.190.20">
    <property type="entry name" value="Mur ligase, C-terminal domain"/>
    <property type="match status" value="1"/>
</dbReference>
<comment type="subcellular location">
    <subcellularLocation>
        <location evidence="6">Cytoplasm</location>
    </subcellularLocation>
</comment>
<dbReference type="Gene3D" id="3.40.1190.10">
    <property type="entry name" value="Mur-like, catalytic domain"/>
    <property type="match status" value="1"/>
</dbReference>
<evidence type="ECO:0000256" key="1">
    <source>
        <dbReference type="ARBA" id="ARBA00022598"/>
    </source>
</evidence>
<dbReference type="Proteomes" id="UP000183317">
    <property type="component" value="Unassembled WGS sequence"/>
</dbReference>
<keyword evidence="4" id="KW-0067">ATP-binding</keyword>
<comment type="caution">
    <text evidence="9">The sequence shown here is derived from an EMBL/GenBank/DDBJ whole genome shotgun (WGS) entry which is preliminary data.</text>
</comment>
<dbReference type="InterPro" id="IPR051046">
    <property type="entry name" value="MurCDEF_CellWall_CoF430Synth"/>
</dbReference>
<keyword evidence="1" id="KW-0436">Ligase</keyword>
<dbReference type="NCBIfam" id="TIGR01143">
    <property type="entry name" value="murF"/>
    <property type="match status" value="1"/>
</dbReference>
<evidence type="ECO:0000256" key="3">
    <source>
        <dbReference type="ARBA" id="ARBA00022741"/>
    </source>
</evidence>
<keyword evidence="5 6" id="KW-0131">Cell cycle</keyword>
<keyword evidence="6" id="KW-0961">Cell wall biogenesis/degradation</keyword>
<evidence type="ECO:0000313" key="9">
    <source>
        <dbReference type="EMBL" id="OGE64506.1"/>
    </source>
</evidence>
<comment type="pathway">
    <text evidence="6">Cell wall biogenesis; peptidoglycan biosynthesis.</text>
</comment>